<comment type="caution">
    <text evidence="2">The sequence shown here is derived from an EMBL/GenBank/DDBJ whole genome shotgun (WGS) entry which is preliminary data.</text>
</comment>
<organism evidence="2 3">
    <name type="scientific">Collybia nuda</name>
    <dbReference type="NCBI Taxonomy" id="64659"/>
    <lineage>
        <taxon>Eukaryota</taxon>
        <taxon>Fungi</taxon>
        <taxon>Dikarya</taxon>
        <taxon>Basidiomycota</taxon>
        <taxon>Agaricomycotina</taxon>
        <taxon>Agaricomycetes</taxon>
        <taxon>Agaricomycetidae</taxon>
        <taxon>Agaricales</taxon>
        <taxon>Tricholomatineae</taxon>
        <taxon>Clitocybaceae</taxon>
        <taxon>Collybia</taxon>
    </lineage>
</organism>
<evidence type="ECO:0000313" key="2">
    <source>
        <dbReference type="EMBL" id="KAF9467496.1"/>
    </source>
</evidence>
<evidence type="ECO:0000313" key="3">
    <source>
        <dbReference type="Proteomes" id="UP000807353"/>
    </source>
</evidence>
<name>A0A9P6CID6_9AGAR</name>
<sequence>MYTTAHFQASRSTKVFGNMLLRISTPPLPQTRHTAAEESSPPALSEPPPQILISLPSPGLNLNHDLPDVSKVTAPPPKRLAFLVDPTPRNRSTLPSTWKPKRPPSPLPQSVRKKRGRTKHKRSTLDSPFIPHSPLPPLPPLVVSTSPVLFEPPQASYINAVGFSLSHSLHPAAGAASQGDQDDPDITDRSVKMYLRARAMKTATYAIHDGGIISPP</sequence>
<evidence type="ECO:0000256" key="1">
    <source>
        <dbReference type="SAM" id="MobiDB-lite"/>
    </source>
</evidence>
<feature type="compositionally biased region" description="Basic residues" evidence="1">
    <location>
        <begin position="111"/>
        <end position="122"/>
    </location>
</feature>
<keyword evidence="3" id="KW-1185">Reference proteome</keyword>
<dbReference type="AlphaFoldDB" id="A0A9P6CID6"/>
<protein>
    <submittedName>
        <fullName evidence="2">Uncharacterized protein</fullName>
    </submittedName>
</protein>
<proteinExistence type="predicted"/>
<reference evidence="2" key="1">
    <citation type="submission" date="2020-11" db="EMBL/GenBank/DDBJ databases">
        <authorList>
            <consortium name="DOE Joint Genome Institute"/>
            <person name="Ahrendt S."/>
            <person name="Riley R."/>
            <person name="Andreopoulos W."/>
            <person name="Labutti K."/>
            <person name="Pangilinan J."/>
            <person name="Ruiz-Duenas F.J."/>
            <person name="Barrasa J.M."/>
            <person name="Sanchez-Garcia M."/>
            <person name="Camarero S."/>
            <person name="Miyauchi S."/>
            <person name="Serrano A."/>
            <person name="Linde D."/>
            <person name="Babiker R."/>
            <person name="Drula E."/>
            <person name="Ayuso-Fernandez I."/>
            <person name="Pacheco R."/>
            <person name="Padilla G."/>
            <person name="Ferreira P."/>
            <person name="Barriuso J."/>
            <person name="Kellner H."/>
            <person name="Castanera R."/>
            <person name="Alfaro M."/>
            <person name="Ramirez L."/>
            <person name="Pisabarro A.G."/>
            <person name="Kuo A."/>
            <person name="Tritt A."/>
            <person name="Lipzen A."/>
            <person name="He G."/>
            <person name="Yan M."/>
            <person name="Ng V."/>
            <person name="Cullen D."/>
            <person name="Martin F."/>
            <person name="Rosso M.-N."/>
            <person name="Henrissat B."/>
            <person name="Hibbett D."/>
            <person name="Martinez A.T."/>
            <person name="Grigoriev I.V."/>
        </authorList>
    </citation>
    <scope>NUCLEOTIDE SEQUENCE</scope>
    <source>
        <strain evidence="2">CBS 247.69</strain>
    </source>
</reference>
<accession>A0A9P6CID6</accession>
<dbReference type="EMBL" id="MU150236">
    <property type="protein sequence ID" value="KAF9467496.1"/>
    <property type="molecule type" value="Genomic_DNA"/>
</dbReference>
<dbReference type="OrthoDB" id="3032815at2759"/>
<dbReference type="Proteomes" id="UP000807353">
    <property type="component" value="Unassembled WGS sequence"/>
</dbReference>
<gene>
    <name evidence="2" type="ORF">BDZ94DRAFT_1248251</name>
</gene>
<feature type="region of interest" description="Disordered" evidence="1">
    <location>
        <begin position="25"/>
        <end position="51"/>
    </location>
</feature>
<feature type="region of interest" description="Disordered" evidence="1">
    <location>
        <begin position="79"/>
        <end position="132"/>
    </location>
</feature>